<evidence type="ECO:0000313" key="1">
    <source>
        <dbReference type="EMBL" id="CAI2178074.1"/>
    </source>
</evidence>
<dbReference type="EMBL" id="CAMKVN010001787">
    <property type="protein sequence ID" value="CAI2178074.1"/>
    <property type="molecule type" value="Genomic_DNA"/>
</dbReference>
<gene>
    <name evidence="1" type="ORF">FWILDA_LOCUS8403</name>
</gene>
<evidence type="ECO:0000313" key="2">
    <source>
        <dbReference type="Proteomes" id="UP001153678"/>
    </source>
</evidence>
<dbReference type="SUPFAM" id="SSF47769">
    <property type="entry name" value="SAM/Pointed domain"/>
    <property type="match status" value="1"/>
</dbReference>
<accession>A0A9W4WPV4</accession>
<comment type="caution">
    <text evidence="1">The sequence shown here is derived from an EMBL/GenBank/DDBJ whole genome shotgun (WGS) entry which is preliminary data.</text>
</comment>
<reference evidence="1" key="1">
    <citation type="submission" date="2022-08" db="EMBL/GenBank/DDBJ databases">
        <authorList>
            <person name="Kallberg Y."/>
            <person name="Tangrot J."/>
            <person name="Rosling A."/>
        </authorList>
    </citation>
    <scope>NUCLEOTIDE SEQUENCE</scope>
    <source>
        <strain evidence="1">Wild A</strain>
    </source>
</reference>
<dbReference type="AlphaFoldDB" id="A0A9W4WPV4"/>
<dbReference type="Gene3D" id="1.10.150.50">
    <property type="entry name" value="Transcription Factor, Ets-1"/>
    <property type="match status" value="1"/>
</dbReference>
<organism evidence="1 2">
    <name type="scientific">Funneliformis geosporum</name>
    <dbReference type="NCBI Taxonomy" id="1117311"/>
    <lineage>
        <taxon>Eukaryota</taxon>
        <taxon>Fungi</taxon>
        <taxon>Fungi incertae sedis</taxon>
        <taxon>Mucoromycota</taxon>
        <taxon>Glomeromycotina</taxon>
        <taxon>Glomeromycetes</taxon>
        <taxon>Glomerales</taxon>
        <taxon>Glomeraceae</taxon>
        <taxon>Funneliformis</taxon>
    </lineage>
</organism>
<protein>
    <submittedName>
        <fullName evidence="1">9937_t:CDS:1</fullName>
    </submittedName>
</protein>
<proteinExistence type="predicted"/>
<dbReference type="Proteomes" id="UP001153678">
    <property type="component" value="Unassembled WGS sequence"/>
</dbReference>
<name>A0A9W4WPV4_9GLOM</name>
<keyword evidence="2" id="KW-1185">Reference proteome</keyword>
<sequence length="254" mass="30304">MSYLQGLIARLTYPALRTFPPRDLFLMSQKRKTNIVNPTYNLFSPSASGLIARISRPELFTSQQRALPLALQRRTNITIPPNYLERYNKYYSYNNRGTQDVRDWCVQEVNEFLQIRLEEKWTPRETKIFEKNKITGSIFLDLTVEKMNLLKIPLALAFEIYKLKKGIRQKRIFIQQYDDKGYPLPNFDSFTIDCQENFEMVLRRSNAMGLELIKNHFNENINDHIPNLITSFEDLIADQEYRYDVIHRFRKKWC</sequence>
<dbReference type="OrthoDB" id="2355643at2759"/>
<dbReference type="InterPro" id="IPR013761">
    <property type="entry name" value="SAM/pointed_sf"/>
</dbReference>